<protein>
    <submittedName>
        <fullName evidence="2">Uncharacterized protein</fullName>
    </submittedName>
</protein>
<name>A0A7J5YCS2_DISMA</name>
<evidence type="ECO:0000313" key="2">
    <source>
        <dbReference type="EMBL" id="KAF3847225.1"/>
    </source>
</evidence>
<feature type="non-terminal residue" evidence="2">
    <location>
        <position position="1"/>
    </location>
</feature>
<accession>A0A7J5YCS2</accession>
<evidence type="ECO:0000313" key="3">
    <source>
        <dbReference type="Proteomes" id="UP000518266"/>
    </source>
</evidence>
<comment type="caution">
    <text evidence="2">The sequence shown here is derived from an EMBL/GenBank/DDBJ whole genome shotgun (WGS) entry which is preliminary data.</text>
</comment>
<organism evidence="2 3">
    <name type="scientific">Dissostichus mawsoni</name>
    <name type="common">Antarctic cod</name>
    <dbReference type="NCBI Taxonomy" id="36200"/>
    <lineage>
        <taxon>Eukaryota</taxon>
        <taxon>Metazoa</taxon>
        <taxon>Chordata</taxon>
        <taxon>Craniata</taxon>
        <taxon>Vertebrata</taxon>
        <taxon>Euteleostomi</taxon>
        <taxon>Actinopterygii</taxon>
        <taxon>Neopterygii</taxon>
        <taxon>Teleostei</taxon>
        <taxon>Neoteleostei</taxon>
        <taxon>Acanthomorphata</taxon>
        <taxon>Eupercaria</taxon>
        <taxon>Perciformes</taxon>
        <taxon>Notothenioidei</taxon>
        <taxon>Nototheniidae</taxon>
        <taxon>Dissostichus</taxon>
    </lineage>
</organism>
<keyword evidence="3" id="KW-1185">Reference proteome</keyword>
<dbReference type="AlphaFoldDB" id="A0A7J5YCS2"/>
<gene>
    <name evidence="2" type="ORF">F7725_020253</name>
</gene>
<evidence type="ECO:0000256" key="1">
    <source>
        <dbReference type="SAM" id="MobiDB-lite"/>
    </source>
</evidence>
<dbReference type="EMBL" id="JAAKFY010000013">
    <property type="protein sequence ID" value="KAF3847225.1"/>
    <property type="molecule type" value="Genomic_DNA"/>
</dbReference>
<sequence length="135" mass="15302">MERYFHYGRLVQNRTRGNKKKNEKKGDRLHPFISFYLFLIPSSARTFASGKAERPTSKGSQEGAGVASLPTQYLRRSQGAICARLPQISERNVVQPCCDVRDSAWSLDPEGRGCTRTLNIMEEWRVKTLGGRGRI</sequence>
<dbReference type="Proteomes" id="UP000518266">
    <property type="component" value="Unassembled WGS sequence"/>
</dbReference>
<feature type="region of interest" description="Disordered" evidence="1">
    <location>
        <begin position="49"/>
        <end position="68"/>
    </location>
</feature>
<proteinExistence type="predicted"/>
<reference evidence="2 3" key="1">
    <citation type="submission" date="2020-03" db="EMBL/GenBank/DDBJ databases">
        <title>Dissostichus mawsoni Genome sequencing and assembly.</title>
        <authorList>
            <person name="Park H."/>
        </authorList>
    </citation>
    <scope>NUCLEOTIDE SEQUENCE [LARGE SCALE GENOMIC DNA]</scope>
    <source>
        <strain evidence="2">DM0001</strain>
        <tissue evidence="2">Muscle</tissue>
    </source>
</reference>